<comment type="caution">
    <text evidence="1">The sequence shown here is derived from an EMBL/GenBank/DDBJ whole genome shotgun (WGS) entry which is preliminary data.</text>
</comment>
<accession>A0A542YJA8</accession>
<evidence type="ECO:0008006" key="3">
    <source>
        <dbReference type="Google" id="ProtNLM"/>
    </source>
</evidence>
<dbReference type="OrthoDB" id="5193525at2"/>
<keyword evidence="2" id="KW-1185">Reference proteome</keyword>
<name>A0A542YJA8_9MICO</name>
<dbReference type="EMBL" id="VFOM01000001">
    <property type="protein sequence ID" value="TQL48044.1"/>
    <property type="molecule type" value="Genomic_DNA"/>
</dbReference>
<gene>
    <name evidence="1" type="ORF">FB562_1125</name>
</gene>
<dbReference type="RefSeq" id="WP_141880236.1">
    <property type="nucleotide sequence ID" value="NZ_VFOM01000001.1"/>
</dbReference>
<organism evidence="1 2">
    <name type="scientific">Homoserinimonas aerilata</name>
    <dbReference type="NCBI Taxonomy" id="1162970"/>
    <lineage>
        <taxon>Bacteria</taxon>
        <taxon>Bacillati</taxon>
        <taxon>Actinomycetota</taxon>
        <taxon>Actinomycetes</taxon>
        <taxon>Micrococcales</taxon>
        <taxon>Microbacteriaceae</taxon>
        <taxon>Homoserinimonas</taxon>
    </lineage>
</organism>
<evidence type="ECO:0000313" key="2">
    <source>
        <dbReference type="Proteomes" id="UP000317998"/>
    </source>
</evidence>
<dbReference type="Proteomes" id="UP000317998">
    <property type="component" value="Unassembled WGS sequence"/>
</dbReference>
<dbReference type="AlphaFoldDB" id="A0A542YJA8"/>
<sequence>MSLLGWGSEPAAPQCSRAGCREDARWNVNWRNPRIHGLERVKVWLACDEHRDYLEGYLAARDFPVVVTPLGEAVDIVPDSTGGAG</sequence>
<evidence type="ECO:0000313" key="1">
    <source>
        <dbReference type="EMBL" id="TQL48044.1"/>
    </source>
</evidence>
<protein>
    <recommendedName>
        <fullName evidence="3">Acetone carboxylase</fullName>
    </recommendedName>
</protein>
<proteinExistence type="predicted"/>
<reference evidence="1 2" key="1">
    <citation type="submission" date="2019-06" db="EMBL/GenBank/DDBJ databases">
        <title>Sequencing the genomes of 1000 actinobacteria strains.</title>
        <authorList>
            <person name="Klenk H.-P."/>
        </authorList>
    </citation>
    <scope>NUCLEOTIDE SEQUENCE [LARGE SCALE GENOMIC DNA]</scope>
    <source>
        <strain evidence="1 2">DSM 26477</strain>
    </source>
</reference>